<dbReference type="PANTHER" id="PTHR31832:SF92">
    <property type="entry name" value="B BOX-TYPE DOMAIN-CONTAINING PROTEIN"/>
    <property type="match status" value="1"/>
</dbReference>
<keyword evidence="5" id="KW-0862">Zinc</keyword>
<gene>
    <name evidence="12" type="ORF">CITCOLO1_LOCUS904</name>
</gene>
<dbReference type="CDD" id="cd19821">
    <property type="entry name" value="Bbox1_BBX-like"/>
    <property type="match status" value="2"/>
</dbReference>
<proteinExistence type="predicted"/>
<evidence type="ECO:0000256" key="6">
    <source>
        <dbReference type="ARBA" id="ARBA00023015"/>
    </source>
</evidence>
<evidence type="ECO:0000256" key="2">
    <source>
        <dbReference type="ARBA" id="ARBA00022723"/>
    </source>
</evidence>
<keyword evidence="7" id="KW-0804">Transcription</keyword>
<protein>
    <recommendedName>
        <fullName evidence="11">B box-type domain-containing protein</fullName>
    </recommendedName>
</protein>
<evidence type="ECO:0000256" key="4">
    <source>
        <dbReference type="ARBA" id="ARBA00022771"/>
    </source>
</evidence>
<evidence type="ECO:0000313" key="13">
    <source>
        <dbReference type="Proteomes" id="UP001642487"/>
    </source>
</evidence>
<dbReference type="PANTHER" id="PTHR31832">
    <property type="entry name" value="B-BOX ZINC FINGER PROTEIN 22"/>
    <property type="match status" value="1"/>
</dbReference>
<dbReference type="EMBL" id="OZ021735">
    <property type="protein sequence ID" value="CAK9309341.1"/>
    <property type="molecule type" value="Genomic_DNA"/>
</dbReference>
<evidence type="ECO:0000256" key="10">
    <source>
        <dbReference type="SAM" id="MobiDB-lite"/>
    </source>
</evidence>
<keyword evidence="3" id="KW-0677">Repeat</keyword>
<feature type="domain" description="B box-type" evidence="11">
    <location>
        <begin position="1"/>
        <end position="47"/>
    </location>
</feature>
<evidence type="ECO:0000256" key="1">
    <source>
        <dbReference type="ARBA" id="ARBA00004123"/>
    </source>
</evidence>
<keyword evidence="6" id="KW-0805">Transcription regulation</keyword>
<dbReference type="SMART" id="SM00336">
    <property type="entry name" value="BBOX"/>
    <property type="match status" value="2"/>
</dbReference>
<dbReference type="InterPro" id="IPR000315">
    <property type="entry name" value="Znf_B-box"/>
</dbReference>
<evidence type="ECO:0000259" key="11">
    <source>
        <dbReference type="PROSITE" id="PS50119"/>
    </source>
</evidence>
<comment type="subcellular location">
    <subcellularLocation>
        <location evidence="1">Nucleus</location>
    </subcellularLocation>
</comment>
<organism evidence="12 13">
    <name type="scientific">Citrullus colocynthis</name>
    <name type="common">colocynth</name>
    <dbReference type="NCBI Taxonomy" id="252529"/>
    <lineage>
        <taxon>Eukaryota</taxon>
        <taxon>Viridiplantae</taxon>
        <taxon>Streptophyta</taxon>
        <taxon>Embryophyta</taxon>
        <taxon>Tracheophyta</taxon>
        <taxon>Spermatophyta</taxon>
        <taxon>Magnoliopsida</taxon>
        <taxon>eudicotyledons</taxon>
        <taxon>Gunneridae</taxon>
        <taxon>Pentapetalae</taxon>
        <taxon>rosids</taxon>
        <taxon>fabids</taxon>
        <taxon>Cucurbitales</taxon>
        <taxon>Cucurbitaceae</taxon>
        <taxon>Benincaseae</taxon>
        <taxon>Citrullus</taxon>
    </lineage>
</organism>
<keyword evidence="13" id="KW-1185">Reference proteome</keyword>
<feature type="region of interest" description="Disordered" evidence="10">
    <location>
        <begin position="156"/>
        <end position="176"/>
    </location>
</feature>
<name>A0ABP0XPI2_9ROSI</name>
<evidence type="ECO:0000313" key="12">
    <source>
        <dbReference type="EMBL" id="CAK9309341.1"/>
    </source>
</evidence>
<feature type="compositionally biased region" description="Low complexity" evidence="10">
    <location>
        <begin position="162"/>
        <end position="176"/>
    </location>
</feature>
<keyword evidence="4 9" id="KW-0863">Zinc-finger</keyword>
<feature type="region of interest" description="Disordered" evidence="10">
    <location>
        <begin position="204"/>
        <end position="227"/>
    </location>
</feature>
<evidence type="ECO:0000256" key="5">
    <source>
        <dbReference type="ARBA" id="ARBA00022833"/>
    </source>
</evidence>
<reference evidence="12 13" key="1">
    <citation type="submission" date="2024-03" db="EMBL/GenBank/DDBJ databases">
        <authorList>
            <person name="Gkanogiannis A."/>
            <person name="Becerra Lopez-Lavalle L."/>
        </authorList>
    </citation>
    <scope>NUCLEOTIDE SEQUENCE [LARGE SCALE GENOMIC DNA]</scope>
</reference>
<dbReference type="Proteomes" id="UP001642487">
    <property type="component" value="Chromosome 1"/>
</dbReference>
<dbReference type="InterPro" id="IPR051979">
    <property type="entry name" value="B-box_zinc_finger"/>
</dbReference>
<evidence type="ECO:0000256" key="7">
    <source>
        <dbReference type="ARBA" id="ARBA00023163"/>
    </source>
</evidence>
<sequence length="227" mass="25404">MKIQCDVCSKDEALLFCTADDVALCSTCDRRLHHPNLLASNHHRFPLLHSNNNNNNHFPLCDICQVRIFQILPNIFPSLQYCFPDPGDSKKKKKKKKKKLLQERRAFLFCQQDRAILCKDCDLPIHSMNQLTQNHQRFLLTGVKLSFVSASLPNSNSHPLPANDSSVAESSTSTAPTAAADAMNGVAEYLIEALPEWNFEEFLDSSSTTAPPPPPFGFSKVRNSAFT</sequence>
<evidence type="ECO:0000256" key="3">
    <source>
        <dbReference type="ARBA" id="ARBA00022737"/>
    </source>
</evidence>
<evidence type="ECO:0000256" key="9">
    <source>
        <dbReference type="PROSITE-ProRule" id="PRU00024"/>
    </source>
</evidence>
<dbReference type="InterPro" id="IPR049808">
    <property type="entry name" value="CONSTANS-like_Bbox1"/>
</dbReference>
<accession>A0ABP0XPI2</accession>
<evidence type="ECO:0000256" key="8">
    <source>
        <dbReference type="ARBA" id="ARBA00023242"/>
    </source>
</evidence>
<keyword evidence="8" id="KW-0539">Nucleus</keyword>
<dbReference type="PROSITE" id="PS50119">
    <property type="entry name" value="ZF_BBOX"/>
    <property type="match status" value="1"/>
</dbReference>
<keyword evidence="2" id="KW-0479">Metal-binding</keyword>